<dbReference type="EMBL" id="PVUE01000002">
    <property type="protein sequence ID" value="PRZ43362.1"/>
    <property type="molecule type" value="Genomic_DNA"/>
</dbReference>
<dbReference type="InterPro" id="IPR014710">
    <property type="entry name" value="RmlC-like_jellyroll"/>
</dbReference>
<dbReference type="CDD" id="cd00438">
    <property type="entry name" value="cupin_RmlC"/>
    <property type="match status" value="1"/>
</dbReference>
<accession>A0A2T1A420</accession>
<dbReference type="PANTHER" id="PTHR21047">
    <property type="entry name" value="DTDP-6-DEOXY-D-GLUCOSE-3,5 EPIMERASE"/>
    <property type="match status" value="1"/>
</dbReference>
<dbReference type="Proteomes" id="UP000237752">
    <property type="component" value="Unassembled WGS sequence"/>
</dbReference>
<dbReference type="GO" id="GO:0019305">
    <property type="term" value="P:dTDP-rhamnose biosynthetic process"/>
    <property type="evidence" value="ECO:0007669"/>
    <property type="project" value="TreeGrafter"/>
</dbReference>
<feature type="active site" description="Proton donor" evidence="2">
    <location>
        <position position="132"/>
    </location>
</feature>
<organism evidence="4 5">
    <name type="scientific">Antricoccus suffuscus</name>
    <dbReference type="NCBI Taxonomy" id="1629062"/>
    <lineage>
        <taxon>Bacteria</taxon>
        <taxon>Bacillati</taxon>
        <taxon>Actinomycetota</taxon>
        <taxon>Actinomycetes</taxon>
        <taxon>Geodermatophilales</taxon>
        <taxon>Antricoccaceae</taxon>
        <taxon>Antricoccus</taxon>
    </lineage>
</organism>
<evidence type="ECO:0000313" key="5">
    <source>
        <dbReference type="Proteomes" id="UP000237752"/>
    </source>
</evidence>
<comment type="similarity">
    <text evidence="1">Belongs to the dTDP-4-dehydrorhamnose 3,5-epimerase family.</text>
</comment>
<proteinExistence type="inferred from homology"/>
<dbReference type="PANTHER" id="PTHR21047:SF2">
    <property type="entry name" value="THYMIDINE DIPHOSPHO-4-KETO-RHAMNOSE 3,5-EPIMERASE"/>
    <property type="match status" value="1"/>
</dbReference>
<sequence>MDVRELKIPGVLEFTPKVFPDERGVFLECFRAEPLEEALGHRLDLVQANHSVSKKGTVRGIHYALVPPGQAKYVYCPQGSFLDILVDIRDGSPTFGQVDYVELNGDTRRSVYVSEGVGHMVVALEDDSSLIYLCSAGYNPEREKGLNPLDSALDLPIPADLELLLSPKDQAAPTLSEAKDQGLLPSYDECQKWYAQLRG</sequence>
<name>A0A2T1A420_9ACTN</name>
<feature type="active site" description="Proton acceptor" evidence="2">
    <location>
        <position position="62"/>
    </location>
</feature>
<keyword evidence="5" id="KW-1185">Reference proteome</keyword>
<dbReference type="GO" id="GO:0008830">
    <property type="term" value="F:dTDP-4-dehydrorhamnose 3,5-epimerase activity"/>
    <property type="evidence" value="ECO:0007669"/>
    <property type="project" value="InterPro"/>
</dbReference>
<evidence type="ECO:0000313" key="4">
    <source>
        <dbReference type="EMBL" id="PRZ43362.1"/>
    </source>
</evidence>
<comment type="caution">
    <text evidence="4">The sequence shown here is derived from an EMBL/GenBank/DDBJ whole genome shotgun (WGS) entry which is preliminary data.</text>
</comment>
<evidence type="ECO:0000256" key="3">
    <source>
        <dbReference type="PIRSR" id="PIRSR600888-3"/>
    </source>
</evidence>
<protein>
    <submittedName>
        <fullName evidence="4">dTDP-4-dehydrorhamnose 3,5-epimerase</fullName>
    </submittedName>
</protein>
<evidence type="ECO:0000256" key="1">
    <source>
        <dbReference type="ARBA" id="ARBA00010154"/>
    </source>
</evidence>
<dbReference type="InterPro" id="IPR000888">
    <property type="entry name" value="RmlC-like"/>
</dbReference>
<evidence type="ECO:0000256" key="2">
    <source>
        <dbReference type="PIRSR" id="PIRSR600888-1"/>
    </source>
</evidence>
<feature type="site" description="Participates in a stacking interaction with the thymidine ring of dTDP-4-oxo-6-deoxyglucose" evidence="3">
    <location>
        <position position="138"/>
    </location>
</feature>
<reference evidence="4 5" key="1">
    <citation type="submission" date="2018-03" db="EMBL/GenBank/DDBJ databases">
        <title>Genomic Encyclopedia of Archaeal and Bacterial Type Strains, Phase II (KMG-II): from individual species to whole genera.</title>
        <authorList>
            <person name="Goeker M."/>
        </authorList>
    </citation>
    <scope>NUCLEOTIDE SEQUENCE [LARGE SCALE GENOMIC DNA]</scope>
    <source>
        <strain evidence="4 5">DSM 100065</strain>
    </source>
</reference>
<dbReference type="AlphaFoldDB" id="A0A2T1A420"/>
<dbReference type="InterPro" id="IPR011051">
    <property type="entry name" value="RmlC_Cupin_sf"/>
</dbReference>
<dbReference type="GO" id="GO:0005829">
    <property type="term" value="C:cytosol"/>
    <property type="evidence" value="ECO:0007669"/>
    <property type="project" value="TreeGrafter"/>
</dbReference>
<dbReference type="OrthoDB" id="9800680at2"/>
<dbReference type="Gene3D" id="2.60.120.10">
    <property type="entry name" value="Jelly Rolls"/>
    <property type="match status" value="1"/>
</dbReference>
<gene>
    <name evidence="4" type="ORF">CLV47_10247</name>
</gene>
<dbReference type="Pfam" id="PF00908">
    <property type="entry name" value="dTDP_sugar_isom"/>
    <property type="match status" value="1"/>
</dbReference>
<dbReference type="GO" id="GO:0000271">
    <property type="term" value="P:polysaccharide biosynthetic process"/>
    <property type="evidence" value="ECO:0007669"/>
    <property type="project" value="TreeGrafter"/>
</dbReference>
<dbReference type="SUPFAM" id="SSF51182">
    <property type="entry name" value="RmlC-like cupins"/>
    <property type="match status" value="1"/>
</dbReference>